<proteinExistence type="inferred from homology"/>
<keyword evidence="11" id="KW-1185">Reference proteome</keyword>
<dbReference type="InterPro" id="IPR042211">
    <property type="entry name" value="CRISPR-assoc_Cas1_N"/>
</dbReference>
<dbReference type="RefSeq" id="WP_099027480.1">
    <property type="nucleotide sequence ID" value="NZ_JANIDW010000005.1"/>
</dbReference>
<dbReference type="Pfam" id="PF01867">
    <property type="entry name" value="Cas_Cas1"/>
    <property type="match status" value="1"/>
</dbReference>
<evidence type="ECO:0000256" key="4">
    <source>
        <dbReference type="ARBA" id="ARBA00022801"/>
    </source>
</evidence>
<dbReference type="InterPro" id="IPR042206">
    <property type="entry name" value="CRISPR-assoc_Cas1_C"/>
</dbReference>
<dbReference type="EC" id="3.1.-.-" evidence="8"/>
<dbReference type="InterPro" id="IPR033641">
    <property type="entry name" value="Cas1_I-E"/>
</dbReference>
<dbReference type="InterPro" id="IPR019851">
    <property type="entry name" value="CRISPR-assoc_Cas1_ECOLI"/>
</dbReference>
<dbReference type="Gene3D" id="3.100.10.20">
    <property type="entry name" value="CRISPR-associated endonuclease Cas1, N-terminal domain"/>
    <property type="match status" value="1"/>
</dbReference>
<comment type="function">
    <text evidence="8">CRISPR (clustered regularly interspaced short palindromic repeat), is an adaptive immune system that provides protection against mobile genetic elements (viruses, transposable elements and conjugative plasmids). CRISPR clusters contain spacers, sequences complementary to antecedent mobile elements, and target invading nucleic acids. CRISPR clusters are transcribed and processed into CRISPR RNA (crRNA). Acts as a dsDNA endonuclease. Involved in the integration of spacer DNA into the CRISPR cassette.</text>
</comment>
<keyword evidence="1 8" id="KW-0540">Nuclease</keyword>
<evidence type="ECO:0000256" key="8">
    <source>
        <dbReference type="HAMAP-Rule" id="MF_01470"/>
    </source>
</evidence>
<sequence>MSGAGKGGLPGLAPPKPIPLKDRASLIFVERAQLDVLDGAFVAVNADGTRTQIPVGGLAGIMLEPGARISHAAVCLAARVGTLITWVGEAGVRLYSAGQPGGARSDRLLWQASLALNDEARLRVVREMYKLRFKEDPPARRSVEQLRGIEGARVREGYALLAAQYGVSWKRRSYDRKDWDGSDIPNRCLSAATACLHGLSEAAVLAAGYAPAVGFLHSGKPLSFVYDVADIFKMDTVIPEAFRIAGKAERGRLDMAPDRAVRLACRDKFRKERLLQKIIPTIEEVLSAGGLPRPDPPPEAVPVAFEDEPFGDPGHR</sequence>
<comment type="subunit">
    <text evidence="8">Homodimer, forms a heterotetramer with a Cas2 homodimer.</text>
</comment>
<dbReference type="GO" id="GO:0004519">
    <property type="term" value="F:endonuclease activity"/>
    <property type="evidence" value="ECO:0007669"/>
    <property type="project" value="UniProtKB-KW"/>
</dbReference>
<name>A0ABT3W8A5_9PROT</name>
<dbReference type="Gene3D" id="1.20.120.920">
    <property type="entry name" value="CRISPR-associated endonuclease Cas1, C-terminal domain"/>
    <property type="match status" value="1"/>
</dbReference>
<gene>
    <name evidence="10" type="primary">cas1e</name>
    <name evidence="8" type="synonym">cas1</name>
    <name evidence="10" type="ORF">NQF64_08650</name>
</gene>
<keyword evidence="5 8" id="KW-0460">Magnesium</keyword>
<accession>A0ABT3W8A5</accession>
<evidence type="ECO:0000256" key="3">
    <source>
        <dbReference type="ARBA" id="ARBA00022759"/>
    </source>
</evidence>
<evidence type="ECO:0000313" key="11">
    <source>
        <dbReference type="Proteomes" id="UP001165648"/>
    </source>
</evidence>
<dbReference type="InterPro" id="IPR002729">
    <property type="entry name" value="CRISPR-assoc_Cas1"/>
</dbReference>
<comment type="cofactor">
    <cofactor evidence="8">
        <name>Mg(2+)</name>
        <dbReference type="ChEBI" id="CHEBI:18420"/>
    </cofactor>
    <cofactor evidence="8">
        <name>Mn(2+)</name>
        <dbReference type="ChEBI" id="CHEBI:29035"/>
    </cofactor>
</comment>
<keyword evidence="8" id="KW-0464">Manganese</keyword>
<dbReference type="NCBIfam" id="TIGR03638">
    <property type="entry name" value="cas1_ECOLI"/>
    <property type="match status" value="1"/>
</dbReference>
<organism evidence="10 11">
    <name type="scientific">Bombella saccharophila</name>
    <dbReference type="NCBI Taxonomy" id="2967338"/>
    <lineage>
        <taxon>Bacteria</taxon>
        <taxon>Pseudomonadati</taxon>
        <taxon>Pseudomonadota</taxon>
        <taxon>Alphaproteobacteria</taxon>
        <taxon>Acetobacterales</taxon>
        <taxon>Acetobacteraceae</taxon>
        <taxon>Bombella</taxon>
    </lineage>
</organism>
<dbReference type="PANTHER" id="PTHR34353">
    <property type="entry name" value="CRISPR-ASSOCIATED ENDONUCLEASE CAS1 1"/>
    <property type="match status" value="1"/>
</dbReference>
<feature type="binding site" evidence="8">
    <location>
        <position position="230"/>
    </location>
    <ligand>
        <name>Mn(2+)</name>
        <dbReference type="ChEBI" id="CHEBI:29035"/>
    </ligand>
</feature>
<keyword evidence="2 8" id="KW-0479">Metal-binding</keyword>
<dbReference type="NCBIfam" id="TIGR00287">
    <property type="entry name" value="cas1"/>
    <property type="match status" value="1"/>
</dbReference>
<evidence type="ECO:0000256" key="2">
    <source>
        <dbReference type="ARBA" id="ARBA00022723"/>
    </source>
</evidence>
<feature type="region of interest" description="Disordered" evidence="9">
    <location>
        <begin position="289"/>
        <end position="316"/>
    </location>
</feature>
<protein>
    <recommendedName>
        <fullName evidence="8">CRISPR-associated endonuclease Cas1</fullName>
        <ecNumber evidence="8">3.1.-.-</ecNumber>
    </recommendedName>
</protein>
<evidence type="ECO:0000256" key="9">
    <source>
        <dbReference type="SAM" id="MobiDB-lite"/>
    </source>
</evidence>
<dbReference type="HAMAP" id="MF_01470">
    <property type="entry name" value="Cas1"/>
    <property type="match status" value="1"/>
</dbReference>
<feature type="binding site" evidence="8">
    <location>
        <position position="150"/>
    </location>
    <ligand>
        <name>Mn(2+)</name>
        <dbReference type="ChEBI" id="CHEBI:29035"/>
    </ligand>
</feature>
<keyword evidence="7 8" id="KW-0238">DNA-binding</keyword>
<evidence type="ECO:0000256" key="5">
    <source>
        <dbReference type="ARBA" id="ARBA00022842"/>
    </source>
</evidence>
<evidence type="ECO:0000256" key="7">
    <source>
        <dbReference type="ARBA" id="ARBA00023125"/>
    </source>
</evidence>
<reference evidence="10 11" key="1">
    <citation type="submission" date="2022-07" db="EMBL/GenBank/DDBJ databases">
        <title>Bombella genomes.</title>
        <authorList>
            <person name="Harer L."/>
            <person name="Styblova S."/>
            <person name="Ehrmann M."/>
        </authorList>
    </citation>
    <scope>NUCLEOTIDE SEQUENCE [LARGE SCALE GENOMIC DNA]</scope>
    <source>
        <strain evidence="10 11">TMW 2.2558</strain>
    </source>
</reference>
<keyword evidence="4 8" id="KW-0378">Hydrolase</keyword>
<dbReference type="EMBL" id="JANIDW010000005">
    <property type="protein sequence ID" value="MCX5615307.1"/>
    <property type="molecule type" value="Genomic_DNA"/>
</dbReference>
<evidence type="ECO:0000256" key="1">
    <source>
        <dbReference type="ARBA" id="ARBA00022722"/>
    </source>
</evidence>
<dbReference type="InterPro" id="IPR050646">
    <property type="entry name" value="Cas1"/>
</dbReference>
<feature type="binding site" evidence="8">
    <location>
        <position position="217"/>
    </location>
    <ligand>
        <name>Mn(2+)</name>
        <dbReference type="ChEBI" id="CHEBI:29035"/>
    </ligand>
</feature>
<dbReference type="PANTHER" id="PTHR34353:SF3">
    <property type="entry name" value="CRISPR-ASSOCIATED ENDONUCLEASE CAS1"/>
    <property type="match status" value="1"/>
</dbReference>
<keyword evidence="6 8" id="KW-0051">Antiviral defense</keyword>
<dbReference type="Proteomes" id="UP001165648">
    <property type="component" value="Unassembled WGS sequence"/>
</dbReference>
<comment type="similarity">
    <text evidence="8">Belongs to the CRISPR-associated endonuclease Cas1 family.</text>
</comment>
<evidence type="ECO:0000256" key="6">
    <source>
        <dbReference type="ARBA" id="ARBA00023118"/>
    </source>
</evidence>
<comment type="caution">
    <text evidence="10">The sequence shown here is derived from an EMBL/GenBank/DDBJ whole genome shotgun (WGS) entry which is preliminary data.</text>
</comment>
<dbReference type="CDD" id="cd09719">
    <property type="entry name" value="Cas1_I-E"/>
    <property type="match status" value="1"/>
</dbReference>
<keyword evidence="3 8" id="KW-0255">Endonuclease</keyword>
<evidence type="ECO:0000313" key="10">
    <source>
        <dbReference type="EMBL" id="MCX5615307.1"/>
    </source>
</evidence>